<proteinExistence type="predicted"/>
<sequence length="780" mass="82608">MPLPSQQQLYLDFLIPTSTTDIGTMRRHGTDIKMFWAPVLVISLMVAPASTWGFYLLPVSSLLNGRLTSRPPSTALASQQPPPSGRDSGEYIPQSYGLKEEAEDPYLVSLKRGEPPRREAGVGSTSASPVGPSHASQTRTPEEIKALNEAAKARMEAYARGEKPPGFGASPPVPSGFTPSTPNTPEGFNPNKFMDFYREHEAKLAAENAAKAAETPAQAAVPRPQGAPIMPGVPEPYQPPPQYQQQPSPAQLQAQEEQAKGSPQSYESHGGSRFKGVFDAAAAAGSTNPAKERLKQYLLSRYAPDDMSEQAVNYRRLIQFADTGGGYSGSSTEDSDEAYLAQLKADAREKIRNNPWQTVRREELAPSEKGVPLPPLAPTPEPTGTQAAARQDAGLGRPPPPPSMSESSPPPPPPGWIPPPLPPPSTTPPSAYASPHSYTPSPAQIPSPPPPFPPSRGPSPPALAQMGIESSMTQLGAYLTAHKATGERLQGQDLDRLESLLTSVGAMLEREGRRLGSRPAYSEEEGPGVPVQGFLVEREEREVLLATAASLQALAGLGADEEGALAAGREVPRLQVLLRRALAVVDGPSGGKAPEYSQKSGASPLSEAFSGPAAVQGPGAMPWPQSVRDVPFPVPASPSLTPPPSPPSPPSSAPPPSLDTVELSSEDRAKLQGTMALVLKHSGAFGKMSGPLRGEELGLLKSVLNDTMAVLRKETETAYDCSVEKYLEDHPHAMEELAEAQAAAASTGSQFTVMNVPAPAAGKPKSYKELLSEARQKKKS</sequence>
<evidence type="ECO:0000313" key="4">
    <source>
        <dbReference type="Proteomes" id="UP000019335"/>
    </source>
</evidence>
<feature type="compositionally biased region" description="Pro residues" evidence="1">
    <location>
        <begin position="632"/>
        <end position="657"/>
    </location>
</feature>
<dbReference type="Proteomes" id="UP000019335">
    <property type="component" value="Unassembled WGS sequence"/>
</dbReference>
<dbReference type="PRINTS" id="PR01217">
    <property type="entry name" value="PRICHEXTENSN"/>
</dbReference>
<feature type="region of interest" description="Disordered" evidence="1">
    <location>
        <begin position="587"/>
        <end position="667"/>
    </location>
</feature>
<feature type="compositionally biased region" description="Low complexity" evidence="1">
    <location>
        <begin position="207"/>
        <end position="220"/>
    </location>
</feature>
<dbReference type="AlphaFoldDB" id="W7TPJ7"/>
<keyword evidence="2" id="KW-1133">Transmembrane helix</keyword>
<keyword evidence="2" id="KW-0812">Transmembrane</keyword>
<feature type="region of interest" description="Disordered" evidence="1">
    <location>
        <begin position="756"/>
        <end position="780"/>
    </location>
</feature>
<feature type="region of interest" description="Disordered" evidence="1">
    <location>
        <begin position="113"/>
        <end position="192"/>
    </location>
</feature>
<feature type="compositionally biased region" description="Pro residues" evidence="1">
    <location>
        <begin position="397"/>
        <end position="427"/>
    </location>
</feature>
<feature type="compositionally biased region" description="Pro residues" evidence="1">
    <location>
        <begin position="231"/>
        <end position="242"/>
    </location>
</feature>
<accession>W7TPJ7</accession>
<feature type="compositionally biased region" description="Polar residues" evidence="1">
    <location>
        <begin position="123"/>
        <end position="139"/>
    </location>
</feature>
<name>W7TPJ7_9STRA</name>
<keyword evidence="4" id="KW-1185">Reference proteome</keyword>
<evidence type="ECO:0000256" key="1">
    <source>
        <dbReference type="SAM" id="MobiDB-lite"/>
    </source>
</evidence>
<reference evidence="3 4" key="1">
    <citation type="journal article" date="2014" name="Mol. Plant">
        <title>Chromosome Scale Genome Assembly and Transcriptome Profiling of Nannochloropsis gaditana in Nitrogen Depletion.</title>
        <authorList>
            <person name="Corteggiani Carpinelli E."/>
            <person name="Telatin A."/>
            <person name="Vitulo N."/>
            <person name="Forcato C."/>
            <person name="D'Angelo M."/>
            <person name="Schiavon R."/>
            <person name="Vezzi A."/>
            <person name="Giacometti G.M."/>
            <person name="Morosinotto T."/>
            <person name="Valle G."/>
        </authorList>
    </citation>
    <scope>NUCLEOTIDE SEQUENCE [LARGE SCALE GENOMIC DNA]</scope>
    <source>
        <strain evidence="3 4">B-31</strain>
    </source>
</reference>
<evidence type="ECO:0000256" key="2">
    <source>
        <dbReference type="SAM" id="Phobius"/>
    </source>
</evidence>
<organism evidence="3 4">
    <name type="scientific">Nannochloropsis gaditana</name>
    <dbReference type="NCBI Taxonomy" id="72520"/>
    <lineage>
        <taxon>Eukaryota</taxon>
        <taxon>Sar</taxon>
        <taxon>Stramenopiles</taxon>
        <taxon>Ochrophyta</taxon>
        <taxon>Eustigmatophyceae</taxon>
        <taxon>Eustigmatales</taxon>
        <taxon>Monodopsidaceae</taxon>
        <taxon>Nannochloropsis</taxon>
    </lineage>
</organism>
<evidence type="ECO:0000313" key="3">
    <source>
        <dbReference type="EMBL" id="EWM22336.1"/>
    </source>
</evidence>
<feature type="compositionally biased region" description="Pro residues" evidence="1">
    <location>
        <begin position="443"/>
        <end position="461"/>
    </location>
</feature>
<feature type="transmembrane region" description="Helical" evidence="2">
    <location>
        <begin position="35"/>
        <end position="57"/>
    </location>
</feature>
<feature type="compositionally biased region" description="Polar residues" evidence="1">
    <location>
        <begin position="177"/>
        <end position="186"/>
    </location>
</feature>
<feature type="compositionally biased region" description="Basic and acidic residues" evidence="1">
    <location>
        <begin position="140"/>
        <end position="163"/>
    </location>
</feature>
<gene>
    <name evidence="3" type="ORF">Naga_100277g5</name>
</gene>
<feature type="compositionally biased region" description="Pro residues" evidence="1">
    <location>
        <begin position="372"/>
        <end position="381"/>
    </location>
</feature>
<feature type="compositionally biased region" description="Low complexity" evidence="1">
    <location>
        <begin position="428"/>
        <end position="442"/>
    </location>
</feature>
<keyword evidence="2" id="KW-0472">Membrane</keyword>
<feature type="region of interest" description="Disordered" evidence="1">
    <location>
        <begin position="71"/>
        <end position="92"/>
    </location>
</feature>
<dbReference type="EMBL" id="AZIL01002199">
    <property type="protein sequence ID" value="EWM22336.1"/>
    <property type="molecule type" value="Genomic_DNA"/>
</dbReference>
<feature type="region of interest" description="Disordered" evidence="1">
    <location>
        <begin position="207"/>
        <end position="273"/>
    </location>
</feature>
<feature type="compositionally biased region" description="Basic and acidic residues" evidence="1">
    <location>
        <begin position="766"/>
        <end position="780"/>
    </location>
</feature>
<comment type="caution">
    <text evidence="3">The sequence shown here is derived from an EMBL/GenBank/DDBJ whole genome shotgun (WGS) entry which is preliminary data.</text>
</comment>
<protein>
    <submittedName>
        <fullName evidence="3">Uncharacterized protein</fullName>
    </submittedName>
</protein>
<dbReference type="OrthoDB" id="10377489at2759"/>
<feature type="region of interest" description="Disordered" evidence="1">
    <location>
        <begin position="352"/>
        <end position="464"/>
    </location>
</feature>
<feature type="compositionally biased region" description="Low complexity" evidence="1">
    <location>
        <begin position="243"/>
        <end position="256"/>
    </location>
</feature>